<evidence type="ECO:0000313" key="2">
    <source>
        <dbReference type="EMBL" id="NOL51678.1"/>
    </source>
</evidence>
<dbReference type="EMBL" id="JABGBN010000003">
    <property type="protein sequence ID" value="NOL51678.1"/>
    <property type="molecule type" value="Genomic_DNA"/>
</dbReference>
<dbReference type="GO" id="GO:0004521">
    <property type="term" value="F:RNA endonuclease activity"/>
    <property type="evidence" value="ECO:0007669"/>
    <property type="project" value="InterPro"/>
</dbReference>
<accession>A0A849P815</accession>
<evidence type="ECO:0000259" key="1">
    <source>
        <dbReference type="Pfam" id="PF19034"/>
    </source>
</evidence>
<proteinExistence type="predicted"/>
<protein>
    <recommendedName>
        <fullName evidence="1">Bacterial toxin RNase RnlA/LsoA DBD domain-containing protein</fullName>
    </recommendedName>
</protein>
<reference evidence="2 3" key="1">
    <citation type="submission" date="2020-05" db="EMBL/GenBank/DDBJ databases">
        <authorList>
            <person name="Niu N."/>
        </authorList>
    </citation>
    <scope>NUCLEOTIDE SEQUENCE [LARGE SCALE GENOMIC DNA]</scope>
    <source>
        <strain evidence="2 3">3340-03</strain>
    </source>
</reference>
<dbReference type="InterPro" id="IPR043994">
    <property type="entry name" value="RnlA/LsoA-toxin_DBD"/>
</dbReference>
<dbReference type="AlphaFoldDB" id="A0A849P815"/>
<organism evidence="2 3">
    <name type="scientific">Pelistega suis</name>
    <dbReference type="NCBI Taxonomy" id="1631957"/>
    <lineage>
        <taxon>Bacteria</taxon>
        <taxon>Pseudomonadati</taxon>
        <taxon>Pseudomonadota</taxon>
        <taxon>Betaproteobacteria</taxon>
        <taxon>Burkholderiales</taxon>
        <taxon>Alcaligenaceae</taxon>
        <taxon>Pelistega</taxon>
    </lineage>
</organism>
<sequence length="181" mass="20506">MAGYTQFIPAFEMVKAYGFAYKTHIEISEIDGIIGSLNLPVNYPNAAVTLLKQAALSLRTLEKSSNSEFDYTHYVHPAYRALEGHIKFLFEQMGYHIDELSVGGNHFDKDKGTSVFFLKTKKLKEHGLAARLTSGYNLYCANRHKASHFGEILGEIDTTLLIESPEDAKHRIKEVFEEIKF</sequence>
<feature type="domain" description="Bacterial toxin RNase RnlA/LsoA DBD" evidence="1">
    <location>
        <begin position="48"/>
        <end position="148"/>
    </location>
</feature>
<name>A0A849P815_9BURK</name>
<evidence type="ECO:0000313" key="3">
    <source>
        <dbReference type="Proteomes" id="UP000537862"/>
    </source>
</evidence>
<dbReference type="Pfam" id="PF19034">
    <property type="entry name" value="RnlA-toxin_DBD"/>
    <property type="match status" value="1"/>
</dbReference>
<dbReference type="Gene3D" id="6.10.250.2650">
    <property type="match status" value="1"/>
</dbReference>
<gene>
    <name evidence="2" type="ORF">HKX39_05775</name>
</gene>
<dbReference type="Proteomes" id="UP000537862">
    <property type="component" value="Unassembled WGS sequence"/>
</dbReference>
<comment type="caution">
    <text evidence="2">The sequence shown here is derived from an EMBL/GenBank/DDBJ whole genome shotgun (WGS) entry which is preliminary data.</text>
</comment>
<keyword evidence="3" id="KW-1185">Reference proteome</keyword>